<dbReference type="InterPro" id="IPR001789">
    <property type="entry name" value="Sig_transdc_resp-reg_receiver"/>
</dbReference>
<feature type="region of interest" description="Disordered" evidence="4">
    <location>
        <begin position="88"/>
        <end position="126"/>
    </location>
</feature>
<name>A0A6B0T1P5_9EURY</name>
<proteinExistence type="predicted"/>
<feature type="modified residue" description="4-aspartylphosphate" evidence="3">
    <location>
        <position position="57"/>
    </location>
</feature>
<organism evidence="6 7">
    <name type="scientific">Halovenus carboxidivorans</name>
    <dbReference type="NCBI Taxonomy" id="2692199"/>
    <lineage>
        <taxon>Archaea</taxon>
        <taxon>Methanobacteriati</taxon>
        <taxon>Methanobacteriota</taxon>
        <taxon>Stenosarchaea group</taxon>
        <taxon>Halobacteria</taxon>
        <taxon>Halobacteriales</taxon>
        <taxon>Haloarculaceae</taxon>
        <taxon>Halovenus</taxon>
    </lineage>
</organism>
<dbReference type="OrthoDB" id="8127at2157"/>
<evidence type="ECO:0000256" key="4">
    <source>
        <dbReference type="SAM" id="MobiDB-lite"/>
    </source>
</evidence>
<dbReference type="CDD" id="cd00156">
    <property type="entry name" value="REC"/>
    <property type="match status" value="1"/>
</dbReference>
<dbReference type="PANTHER" id="PTHR44591:SF14">
    <property type="entry name" value="PROTEIN PILG"/>
    <property type="match status" value="1"/>
</dbReference>
<evidence type="ECO:0000256" key="3">
    <source>
        <dbReference type="PROSITE-ProRule" id="PRU00169"/>
    </source>
</evidence>
<dbReference type="Gene3D" id="3.40.50.2300">
    <property type="match status" value="1"/>
</dbReference>
<comment type="caution">
    <text evidence="6">The sequence shown here is derived from an EMBL/GenBank/DDBJ whole genome shotgun (WGS) entry which is preliminary data.</text>
</comment>
<dbReference type="PANTHER" id="PTHR44591">
    <property type="entry name" value="STRESS RESPONSE REGULATOR PROTEIN 1"/>
    <property type="match status" value="1"/>
</dbReference>
<dbReference type="InterPro" id="IPR050595">
    <property type="entry name" value="Bact_response_regulator"/>
</dbReference>
<dbReference type="AlphaFoldDB" id="A0A6B0T1P5"/>
<gene>
    <name evidence="6" type="ORF">GRX03_10230</name>
</gene>
<keyword evidence="2" id="KW-0902">Two-component regulatory system</keyword>
<dbReference type="EMBL" id="WUUT01000003">
    <property type="protein sequence ID" value="MXR51974.1"/>
    <property type="molecule type" value="Genomic_DNA"/>
</dbReference>
<evidence type="ECO:0000313" key="6">
    <source>
        <dbReference type="EMBL" id="MXR51974.1"/>
    </source>
</evidence>
<feature type="compositionally biased region" description="Polar residues" evidence="4">
    <location>
        <begin position="88"/>
        <end position="109"/>
    </location>
</feature>
<evidence type="ECO:0000256" key="2">
    <source>
        <dbReference type="ARBA" id="ARBA00023012"/>
    </source>
</evidence>
<sequence length="126" mass="13911">MAAEIDVLVVDEDDDMLELTETFLERESDAISVTTEKHPPTAAERLEDGEFDCVVSDLRMPEMDGIELCQAVREKRPELPFFLFTAASPSDIESQEGSDQLSGTVQKGTGTDHYTDLANRIEAASE</sequence>
<evidence type="ECO:0000256" key="1">
    <source>
        <dbReference type="ARBA" id="ARBA00022553"/>
    </source>
</evidence>
<dbReference type="InterPro" id="IPR011006">
    <property type="entry name" value="CheY-like_superfamily"/>
</dbReference>
<dbReference type="RefSeq" id="WP_159764096.1">
    <property type="nucleotide sequence ID" value="NZ_WUUT01000003.1"/>
</dbReference>
<dbReference type="Proteomes" id="UP000466535">
    <property type="component" value="Unassembled WGS sequence"/>
</dbReference>
<dbReference type="GO" id="GO:0000160">
    <property type="term" value="P:phosphorelay signal transduction system"/>
    <property type="evidence" value="ECO:0007669"/>
    <property type="project" value="UniProtKB-KW"/>
</dbReference>
<feature type="domain" description="Response regulatory" evidence="5">
    <location>
        <begin position="6"/>
        <end position="125"/>
    </location>
</feature>
<reference evidence="6 7" key="1">
    <citation type="submission" date="2019-12" db="EMBL/GenBank/DDBJ databases">
        <title>Isolation and characterization of three novel carbon monoxide-oxidizing members of Halobacteria from salione crusts and soils.</title>
        <authorList>
            <person name="Myers M.R."/>
            <person name="King G.M."/>
        </authorList>
    </citation>
    <scope>NUCLEOTIDE SEQUENCE [LARGE SCALE GENOMIC DNA]</scope>
    <source>
        <strain evidence="6 7">WSH3</strain>
    </source>
</reference>
<evidence type="ECO:0000313" key="7">
    <source>
        <dbReference type="Proteomes" id="UP000466535"/>
    </source>
</evidence>
<keyword evidence="7" id="KW-1185">Reference proteome</keyword>
<dbReference type="SUPFAM" id="SSF52172">
    <property type="entry name" value="CheY-like"/>
    <property type="match status" value="1"/>
</dbReference>
<accession>A0A6B0T1P5</accession>
<protein>
    <submittedName>
        <fullName evidence="6">Response regulator</fullName>
    </submittedName>
</protein>
<dbReference type="PROSITE" id="PS50110">
    <property type="entry name" value="RESPONSE_REGULATORY"/>
    <property type="match status" value="1"/>
</dbReference>
<evidence type="ECO:0000259" key="5">
    <source>
        <dbReference type="PROSITE" id="PS50110"/>
    </source>
</evidence>
<dbReference type="SMART" id="SM00448">
    <property type="entry name" value="REC"/>
    <property type="match status" value="1"/>
</dbReference>
<keyword evidence="1 3" id="KW-0597">Phosphoprotein</keyword>
<dbReference type="Pfam" id="PF00072">
    <property type="entry name" value="Response_reg"/>
    <property type="match status" value="1"/>
</dbReference>